<evidence type="ECO:0000313" key="3">
    <source>
        <dbReference type="Proteomes" id="UP001629156"/>
    </source>
</evidence>
<dbReference type="Gene3D" id="3.40.1260.10">
    <property type="entry name" value="DsrEFH-like"/>
    <property type="match status" value="1"/>
</dbReference>
<feature type="signal peptide" evidence="1">
    <location>
        <begin position="1"/>
        <end position="19"/>
    </location>
</feature>
<comment type="caution">
    <text evidence="2">The sequence shown here is derived from an EMBL/GenBank/DDBJ whole genome shotgun (WGS) entry which is preliminary data.</text>
</comment>
<evidence type="ECO:0000313" key="2">
    <source>
        <dbReference type="EMBL" id="MFL9843529.1"/>
    </source>
</evidence>
<protein>
    <submittedName>
        <fullName evidence="2">DsrE family protein</fullName>
    </submittedName>
</protein>
<gene>
    <name evidence="2" type="ORF">ABS766_03765</name>
</gene>
<dbReference type="RefSeq" id="WP_408083783.1">
    <property type="nucleotide sequence ID" value="NZ_JBELPZ010000002.1"/>
</dbReference>
<keyword evidence="1" id="KW-0732">Signal</keyword>
<sequence>MKNFLILLIMATASVTANAQAKKAEKHRVVFQMSTADAQEQQGLIRNLNHLMEGWGDTFEAEVVAHGPGISFVTNQSVVAGEVKKLAAKGIKFVACENTMKQKDIKHSDLLQGVGTVPMGLAEIVLKQEEGWAYIKGNF</sequence>
<dbReference type="EMBL" id="JBELPZ010000002">
    <property type="protein sequence ID" value="MFL9843529.1"/>
    <property type="molecule type" value="Genomic_DNA"/>
</dbReference>
<dbReference type="SUPFAM" id="SSF75169">
    <property type="entry name" value="DsrEFH-like"/>
    <property type="match status" value="1"/>
</dbReference>
<feature type="chain" id="PRO_5046442119" evidence="1">
    <location>
        <begin position="20"/>
        <end position="139"/>
    </location>
</feature>
<evidence type="ECO:0000256" key="1">
    <source>
        <dbReference type="SAM" id="SignalP"/>
    </source>
</evidence>
<organism evidence="2 3">
    <name type="scientific">Flavobacterium rhizosphaerae</name>
    <dbReference type="NCBI Taxonomy" id="3163298"/>
    <lineage>
        <taxon>Bacteria</taxon>
        <taxon>Pseudomonadati</taxon>
        <taxon>Bacteroidota</taxon>
        <taxon>Flavobacteriia</taxon>
        <taxon>Flavobacteriales</taxon>
        <taxon>Flavobacteriaceae</taxon>
        <taxon>Flavobacterium</taxon>
    </lineage>
</organism>
<accession>A0ABW8YTY2</accession>
<dbReference type="InterPro" id="IPR027396">
    <property type="entry name" value="DsrEFH-like"/>
</dbReference>
<proteinExistence type="predicted"/>
<reference evidence="2 3" key="1">
    <citation type="submission" date="2024-06" db="EMBL/GenBank/DDBJ databases">
        <authorList>
            <person name="Kaempfer P."/>
            <person name="Viver T."/>
        </authorList>
    </citation>
    <scope>NUCLEOTIDE SEQUENCE [LARGE SCALE GENOMIC DNA]</scope>
    <source>
        <strain evidence="2 3">ST-119</strain>
    </source>
</reference>
<dbReference type="PANTHER" id="PTHR37691:SF1">
    <property type="entry name" value="BLR3518 PROTEIN"/>
    <property type="match status" value="1"/>
</dbReference>
<dbReference type="PANTHER" id="PTHR37691">
    <property type="entry name" value="BLR3518 PROTEIN"/>
    <property type="match status" value="1"/>
</dbReference>
<dbReference type="InterPro" id="IPR003787">
    <property type="entry name" value="Sulphur_relay_DsrE/F-like"/>
</dbReference>
<dbReference type="Pfam" id="PF02635">
    <property type="entry name" value="DsrE"/>
    <property type="match status" value="1"/>
</dbReference>
<name>A0ABW8YTY2_9FLAO</name>
<dbReference type="Proteomes" id="UP001629156">
    <property type="component" value="Unassembled WGS sequence"/>
</dbReference>
<keyword evidence="3" id="KW-1185">Reference proteome</keyword>